<dbReference type="OrthoDB" id="2381894at2"/>
<feature type="compositionally biased region" description="Low complexity" evidence="2">
    <location>
        <begin position="108"/>
        <end position="119"/>
    </location>
</feature>
<proteinExistence type="predicted"/>
<dbReference type="InterPro" id="IPR046118">
    <property type="entry name" value="DUF6115"/>
</dbReference>
<name>A0A074LR37_9BACL</name>
<protein>
    <submittedName>
        <fullName evidence="3">Uncharacterized protein</fullName>
    </submittedName>
</protein>
<sequence length="180" mass="19547">MSHLYLYVALVGVVIVLFALTRAKSPSAGSSVVPASTVPSAAVDQELKETFEEFMNELERENNRTLDTFKALERETQAKLAEQQSVIQALEQRLQEVEQKAAAQAMLPATPAPGGTETPPTEPEPAPEPKAPSFLVNEKYAKVVELSDRGLTPPQIARETGIGIGEIQLVLGLVKREEAR</sequence>
<comment type="caution">
    <text evidence="3">The sequence shown here is derived from an EMBL/GenBank/DDBJ whole genome shotgun (WGS) entry which is preliminary data.</text>
</comment>
<evidence type="ECO:0000256" key="2">
    <source>
        <dbReference type="SAM" id="MobiDB-lite"/>
    </source>
</evidence>
<dbReference type="EMBL" id="JMIR01000016">
    <property type="protein sequence ID" value="KEO82960.1"/>
    <property type="molecule type" value="Genomic_DNA"/>
</dbReference>
<dbReference type="RefSeq" id="WP_038088925.1">
    <property type="nucleotide sequence ID" value="NZ_JMIR01000016.1"/>
</dbReference>
<reference evidence="3 4" key="1">
    <citation type="journal article" date="2013" name="Int. J. Syst. Evol. Microbiol.">
        <title>Tumebacillus flagellatus sp. nov., an alpha-amylase/pullulanase-producing bacterium isolated from cassava wastewater.</title>
        <authorList>
            <person name="Wang Q."/>
            <person name="Xie N."/>
            <person name="Qin Y."/>
            <person name="Shen N."/>
            <person name="Zhu J."/>
            <person name="Mi H."/>
            <person name="Huang R."/>
        </authorList>
    </citation>
    <scope>NUCLEOTIDE SEQUENCE [LARGE SCALE GENOMIC DNA]</scope>
    <source>
        <strain evidence="3 4">GST4</strain>
    </source>
</reference>
<feature type="coiled-coil region" evidence="1">
    <location>
        <begin position="44"/>
        <end position="107"/>
    </location>
</feature>
<feature type="compositionally biased region" description="Pro residues" evidence="2">
    <location>
        <begin position="120"/>
        <end position="130"/>
    </location>
</feature>
<gene>
    <name evidence="3" type="ORF">EL26_12755</name>
</gene>
<dbReference type="eggNOG" id="ENOG5032C5J">
    <property type="taxonomic scope" value="Bacteria"/>
</dbReference>
<dbReference type="Pfam" id="PF19610">
    <property type="entry name" value="DUF6115"/>
    <property type="match status" value="1"/>
</dbReference>
<keyword evidence="1" id="KW-0175">Coiled coil</keyword>
<dbReference type="STRING" id="1157490.EL26_12755"/>
<dbReference type="Proteomes" id="UP000027931">
    <property type="component" value="Unassembled WGS sequence"/>
</dbReference>
<accession>A0A074LR37</accession>
<keyword evidence="4" id="KW-1185">Reference proteome</keyword>
<organism evidence="3 4">
    <name type="scientific">Tumebacillus flagellatus</name>
    <dbReference type="NCBI Taxonomy" id="1157490"/>
    <lineage>
        <taxon>Bacteria</taxon>
        <taxon>Bacillati</taxon>
        <taxon>Bacillota</taxon>
        <taxon>Bacilli</taxon>
        <taxon>Bacillales</taxon>
        <taxon>Alicyclobacillaceae</taxon>
        <taxon>Tumebacillus</taxon>
    </lineage>
</organism>
<evidence type="ECO:0000313" key="4">
    <source>
        <dbReference type="Proteomes" id="UP000027931"/>
    </source>
</evidence>
<evidence type="ECO:0000313" key="3">
    <source>
        <dbReference type="EMBL" id="KEO82960.1"/>
    </source>
</evidence>
<evidence type="ECO:0000256" key="1">
    <source>
        <dbReference type="SAM" id="Coils"/>
    </source>
</evidence>
<dbReference type="AlphaFoldDB" id="A0A074LR37"/>
<feature type="region of interest" description="Disordered" evidence="2">
    <location>
        <begin position="108"/>
        <end position="133"/>
    </location>
</feature>